<dbReference type="Proteomes" id="UP001185069">
    <property type="component" value="Unassembled WGS sequence"/>
</dbReference>
<comment type="caution">
    <text evidence="4">The sequence shown here is derived from an EMBL/GenBank/DDBJ whole genome shotgun (WGS) entry which is preliminary data.</text>
</comment>
<keyword evidence="1" id="KW-0808">Transferase</keyword>
<keyword evidence="5" id="KW-1185">Reference proteome</keyword>
<dbReference type="InterPro" id="IPR016181">
    <property type="entry name" value="Acyl_CoA_acyltransferase"/>
</dbReference>
<evidence type="ECO:0000256" key="2">
    <source>
        <dbReference type="ARBA" id="ARBA00023315"/>
    </source>
</evidence>
<evidence type="ECO:0000313" key="4">
    <source>
        <dbReference type="EMBL" id="MDR6270400.1"/>
    </source>
</evidence>
<dbReference type="SUPFAM" id="SSF55729">
    <property type="entry name" value="Acyl-CoA N-acyltransferases (Nat)"/>
    <property type="match status" value="1"/>
</dbReference>
<evidence type="ECO:0000259" key="3">
    <source>
        <dbReference type="PROSITE" id="PS51186"/>
    </source>
</evidence>
<feature type="domain" description="N-acetyltransferase" evidence="3">
    <location>
        <begin position="2"/>
        <end position="175"/>
    </location>
</feature>
<protein>
    <submittedName>
        <fullName evidence="4">Ribosomal protein S18 acetylase RimI-like enzyme</fullName>
    </submittedName>
</protein>
<dbReference type="CDD" id="cd04301">
    <property type="entry name" value="NAT_SF"/>
    <property type="match status" value="1"/>
</dbReference>
<gene>
    <name evidence="4" type="ORF">JOE69_002638</name>
</gene>
<sequence>MPVFRPAEPADLDAVVELAAATFPYSAPAGADPENIAAHIHRYLRGEVFTGYLNNPAARLLLAEGPGGLQGYSLLLVEAPSDPEVAAAVQGRPTAELSKCYVRSECFGSGLAAELMRETLDRARETGLASIWLGVSNVNERAKKFYRKHGFEAVGTKHFMFGGVAERDDVLELGL</sequence>
<dbReference type="Gene3D" id="3.40.630.30">
    <property type="match status" value="1"/>
</dbReference>
<organism evidence="4 5">
    <name type="scientific">Arthrobacter russicus</name>
    <dbReference type="NCBI Taxonomy" id="172040"/>
    <lineage>
        <taxon>Bacteria</taxon>
        <taxon>Bacillati</taxon>
        <taxon>Actinomycetota</taxon>
        <taxon>Actinomycetes</taxon>
        <taxon>Micrococcales</taxon>
        <taxon>Micrococcaceae</taxon>
        <taxon>Arthrobacter</taxon>
    </lineage>
</organism>
<dbReference type="PROSITE" id="PS51186">
    <property type="entry name" value="GNAT"/>
    <property type="match status" value="1"/>
</dbReference>
<dbReference type="InterPro" id="IPR000182">
    <property type="entry name" value="GNAT_dom"/>
</dbReference>
<dbReference type="RefSeq" id="WP_309799460.1">
    <property type="nucleotide sequence ID" value="NZ_BAAAHY010000007.1"/>
</dbReference>
<evidence type="ECO:0000313" key="5">
    <source>
        <dbReference type="Proteomes" id="UP001185069"/>
    </source>
</evidence>
<dbReference type="Pfam" id="PF00583">
    <property type="entry name" value="Acetyltransf_1"/>
    <property type="match status" value="1"/>
</dbReference>
<evidence type="ECO:0000256" key="1">
    <source>
        <dbReference type="ARBA" id="ARBA00022679"/>
    </source>
</evidence>
<dbReference type="EMBL" id="JAVDQF010000001">
    <property type="protein sequence ID" value="MDR6270400.1"/>
    <property type="molecule type" value="Genomic_DNA"/>
</dbReference>
<accession>A0ABU1JE22</accession>
<dbReference type="InterPro" id="IPR050832">
    <property type="entry name" value="Bact_Acetyltransf"/>
</dbReference>
<proteinExistence type="predicted"/>
<keyword evidence="2" id="KW-0012">Acyltransferase</keyword>
<name>A0ABU1JE22_9MICC</name>
<reference evidence="4 5" key="1">
    <citation type="submission" date="2023-07" db="EMBL/GenBank/DDBJ databases">
        <title>Sequencing the genomes of 1000 actinobacteria strains.</title>
        <authorList>
            <person name="Klenk H.-P."/>
        </authorList>
    </citation>
    <scope>NUCLEOTIDE SEQUENCE [LARGE SCALE GENOMIC DNA]</scope>
    <source>
        <strain evidence="4 5">DSM 14555</strain>
    </source>
</reference>
<dbReference type="PANTHER" id="PTHR43877">
    <property type="entry name" value="AMINOALKYLPHOSPHONATE N-ACETYLTRANSFERASE-RELATED-RELATED"/>
    <property type="match status" value="1"/>
</dbReference>